<dbReference type="Proteomes" id="UP000308539">
    <property type="component" value="Unassembled WGS sequence"/>
</dbReference>
<evidence type="ECO:0000313" key="1">
    <source>
        <dbReference type="EMBL" id="TKI52654.1"/>
    </source>
</evidence>
<accession>A0ABY2T9G4</accession>
<organism evidence="1 2">
    <name type="scientific">Lysinibacillus varians</name>
    <dbReference type="NCBI Taxonomy" id="1145276"/>
    <lineage>
        <taxon>Bacteria</taxon>
        <taxon>Bacillati</taxon>
        <taxon>Bacillota</taxon>
        <taxon>Bacilli</taxon>
        <taxon>Bacillales</taxon>
        <taxon>Bacillaceae</taxon>
        <taxon>Lysinibacillus</taxon>
    </lineage>
</organism>
<evidence type="ECO:0000313" key="2">
    <source>
        <dbReference type="Proteomes" id="UP000308539"/>
    </source>
</evidence>
<gene>
    <name evidence="1" type="ORF">FC752_18895</name>
</gene>
<keyword evidence="2" id="KW-1185">Reference proteome</keyword>
<proteinExistence type="predicted"/>
<name>A0ABY2T9G4_9BACI</name>
<comment type="caution">
    <text evidence="1">The sequence shown here is derived from an EMBL/GenBank/DDBJ whole genome shotgun (WGS) entry which is preliminary data.</text>
</comment>
<reference evidence="1 2" key="1">
    <citation type="submission" date="2019-04" db="EMBL/GenBank/DDBJ databases">
        <title>Lysinibacillus genome sequencing.</title>
        <authorList>
            <person name="Dunlap C."/>
        </authorList>
    </citation>
    <scope>NUCLEOTIDE SEQUENCE [LARGE SCALE GENOMIC DNA]</scope>
    <source>
        <strain evidence="1 2">NBRC 109424</strain>
    </source>
</reference>
<protein>
    <submittedName>
        <fullName evidence="1">Uncharacterized protein</fullName>
    </submittedName>
</protein>
<dbReference type="EMBL" id="SZPV01000040">
    <property type="protein sequence ID" value="TKI52654.1"/>
    <property type="molecule type" value="Genomic_DNA"/>
</dbReference>
<sequence length="147" mass="17337">MTETLEKVERKITELNVLADHIKELVERQEKILIELWNQKKEIAALIKENGYKFCHPSIEYHTSRGPILAYSKKENTLYAFEIGRGLIKVNLYSNEVNGARWKEIIQNGWFEDAYQGIKYLDKMIDDYIKDNKQIIEDMQKQILSAN</sequence>
<dbReference type="RefSeq" id="WP_025219680.1">
    <property type="nucleotide sequence ID" value="NZ_CP006837.1"/>
</dbReference>